<proteinExistence type="predicted"/>
<dbReference type="GeneID" id="66307337"/>
<dbReference type="AlphaFoldDB" id="A0A108THD9"/>
<dbReference type="Pfam" id="PF14412">
    <property type="entry name" value="AHH"/>
    <property type="match status" value="1"/>
</dbReference>
<name>A0A108THD9_9BACE</name>
<sequence>MRRIFVLIGICFLSGTFSSCDKIAKKVILKSTEEATETASKKLLRESLEKSTSKNLLEKGLKGGIKESLAELPKGRKALQTIQHLDGSYTPELNNLGRNASAFGEDFNKLLLKERRAAICPYDQFPTLQQLAVYDKSKLKLIDEPNAAILKQNMFVAMDKKSAGISTAFGGNAAHHVVEGSDPSALKSRELLKKFNVNINAPENGILLPENMETSIYKGTVHKTHHTKGYSSYVYEKIKDAKSREELIIKLQDIKSDLYSGKLNLQGVNQELSKNIVF</sequence>
<reference evidence="1 2" key="1">
    <citation type="journal article" date="2019" name="Nat. Med.">
        <title>A library of human gut bacterial isolates paired with longitudinal multiomics data enables mechanistic microbiome research.</title>
        <authorList>
            <person name="Poyet M."/>
            <person name="Groussin M."/>
            <person name="Gibbons S.M."/>
            <person name="Avila-Pacheco J."/>
            <person name="Jiang X."/>
            <person name="Kearney S.M."/>
            <person name="Perrotta A.R."/>
            <person name="Berdy B."/>
            <person name="Zhao S."/>
            <person name="Lieberman T.D."/>
            <person name="Swanson P.K."/>
            <person name="Smith M."/>
            <person name="Roesemann S."/>
            <person name="Alexander J.E."/>
            <person name="Rich S.A."/>
            <person name="Livny J."/>
            <person name="Vlamakis H."/>
            <person name="Clish C."/>
            <person name="Bullock K."/>
            <person name="Deik A."/>
            <person name="Scott J."/>
            <person name="Pierce K.A."/>
            <person name="Xavier R.J."/>
            <person name="Alm E.J."/>
        </authorList>
    </citation>
    <scope>NUCLEOTIDE SEQUENCE [LARGE SCALE GENOMIC DNA]</scope>
    <source>
        <strain evidence="1 2">BIOML-A6</strain>
    </source>
</reference>
<dbReference type="PROSITE" id="PS51257">
    <property type="entry name" value="PROKAR_LIPOPROTEIN"/>
    <property type="match status" value="1"/>
</dbReference>
<dbReference type="Proteomes" id="UP000448877">
    <property type="component" value="Unassembled WGS sequence"/>
</dbReference>
<dbReference type="InterPro" id="IPR032871">
    <property type="entry name" value="AHH_dom_containing"/>
</dbReference>
<gene>
    <name evidence="1" type="ORF">F2Y81_04040</name>
</gene>
<evidence type="ECO:0000313" key="2">
    <source>
        <dbReference type="Proteomes" id="UP000448877"/>
    </source>
</evidence>
<protein>
    <submittedName>
        <fullName evidence="1">Uncharacterized protein</fullName>
    </submittedName>
</protein>
<organism evidence="1 2">
    <name type="scientific">Bacteroides cellulosilyticus</name>
    <dbReference type="NCBI Taxonomy" id="246787"/>
    <lineage>
        <taxon>Bacteria</taxon>
        <taxon>Pseudomonadati</taxon>
        <taxon>Bacteroidota</taxon>
        <taxon>Bacteroidia</taxon>
        <taxon>Bacteroidales</taxon>
        <taxon>Bacteroidaceae</taxon>
        <taxon>Bacteroides</taxon>
    </lineage>
</organism>
<dbReference type="EMBL" id="VVYV01000004">
    <property type="protein sequence ID" value="KAA5422628.1"/>
    <property type="molecule type" value="Genomic_DNA"/>
</dbReference>
<dbReference type="RefSeq" id="WP_007217461.1">
    <property type="nucleotide sequence ID" value="NZ_CABMLT010000001.1"/>
</dbReference>
<accession>A0A108THD9</accession>
<evidence type="ECO:0000313" key="1">
    <source>
        <dbReference type="EMBL" id="KAA5422628.1"/>
    </source>
</evidence>
<comment type="caution">
    <text evidence="1">The sequence shown here is derived from an EMBL/GenBank/DDBJ whole genome shotgun (WGS) entry which is preliminary data.</text>
</comment>